<dbReference type="Proteomes" id="UP000007967">
    <property type="component" value="Chromosome"/>
</dbReference>
<evidence type="ECO:0000313" key="1">
    <source>
        <dbReference type="EMBL" id="ADB31277.1"/>
    </source>
</evidence>
<keyword evidence="2" id="KW-1185">Reference proteome</keyword>
<name>D2PTG4_KRIFD</name>
<dbReference type="STRING" id="479435.Kfla_2198"/>
<dbReference type="HOGENOM" id="CLU_2012228_0_0_11"/>
<protein>
    <submittedName>
        <fullName evidence="1">Uncharacterized protein</fullName>
    </submittedName>
</protein>
<reference evidence="2" key="1">
    <citation type="submission" date="2009-09" db="EMBL/GenBank/DDBJ databases">
        <title>The complete genome of Kribbella flavida DSM 17836.</title>
        <authorList>
            <consortium name="US DOE Joint Genome Institute (JGI-PGF)"/>
            <person name="Lucas S."/>
            <person name="Copeland A."/>
            <person name="Lapidus A."/>
            <person name="Glavina del Rio T."/>
            <person name="Dalin E."/>
            <person name="Tice H."/>
            <person name="Bruce D."/>
            <person name="Goodwin L."/>
            <person name="Pitluck S."/>
            <person name="Kyrpides N."/>
            <person name="Mavromatis K."/>
            <person name="Ivanova N."/>
            <person name="Saunders E."/>
            <person name="Brettin T."/>
            <person name="Detter J.C."/>
            <person name="Han C."/>
            <person name="Larimer F."/>
            <person name="Land M."/>
            <person name="Hauser L."/>
            <person name="Markowitz V."/>
            <person name="Cheng J.-F."/>
            <person name="Hugenholtz P."/>
            <person name="Woyke T."/>
            <person name="Wu D."/>
            <person name="Pukall R."/>
            <person name="Klenk H.-P."/>
            <person name="Eisen J.A."/>
        </authorList>
    </citation>
    <scope>NUCLEOTIDE SEQUENCE [LARGE SCALE GENOMIC DNA]</scope>
    <source>
        <strain evidence="2">DSM 17836 / JCM 10339 / NBRC 14399</strain>
    </source>
</reference>
<sequence length="123" mass="13807">MLSNVWHSGVMVGRFIVRPGNGDNDWSVWDNAANGRRGSGLSRQQAVAEAAELELQYDAHGHRLPETVRRVDPPVAVERIWQPVGAVDAWVREGGRWIARIRQADGGFSWAPEGELRKIEKRN</sequence>
<dbReference type="EMBL" id="CP001736">
    <property type="protein sequence ID" value="ADB31277.1"/>
    <property type="molecule type" value="Genomic_DNA"/>
</dbReference>
<accession>D2PTG4</accession>
<evidence type="ECO:0000313" key="2">
    <source>
        <dbReference type="Proteomes" id="UP000007967"/>
    </source>
</evidence>
<proteinExistence type="predicted"/>
<dbReference type="OrthoDB" id="3825884at2"/>
<reference evidence="1 2" key="2">
    <citation type="journal article" date="2010" name="Stand. Genomic Sci.">
        <title>Complete genome sequence of Kribbella flavida type strain (IFO 14399).</title>
        <authorList>
            <person name="Pukall R."/>
            <person name="Lapidus A."/>
            <person name="Glavina Del Rio T."/>
            <person name="Copeland A."/>
            <person name="Tice H."/>
            <person name="Cheng J.-F."/>
            <person name="Lucas S."/>
            <person name="Chen F."/>
            <person name="Nolan M."/>
            <person name="LaButti K."/>
            <person name="Pati A."/>
            <person name="Ivanova N."/>
            <person name="Mavrommatis K."/>
            <person name="Mikhailova N."/>
            <person name="Pitluck S."/>
            <person name="Bruce D."/>
            <person name="Goodwin L."/>
            <person name="Land M."/>
            <person name="Hauser L."/>
            <person name="Chang Y.-J."/>
            <person name="Jeffries C.D."/>
            <person name="Chen A."/>
            <person name="Palaniappan K."/>
            <person name="Chain P."/>
            <person name="Rohde M."/>
            <person name="Goeker M."/>
            <person name="Bristow J."/>
            <person name="Eisen J.A."/>
            <person name="Markowitz V."/>
            <person name="Hugenholtz P."/>
            <person name="Kyrpides N.C."/>
            <person name="Klenk H.-P."/>
            <person name="Brettin T."/>
        </authorList>
    </citation>
    <scope>NUCLEOTIDE SEQUENCE [LARGE SCALE GENOMIC DNA]</scope>
    <source>
        <strain evidence="2">DSM 17836 / JCM 10339 / NBRC 14399</strain>
    </source>
</reference>
<organism evidence="1 2">
    <name type="scientific">Kribbella flavida (strain DSM 17836 / JCM 10339 / NBRC 14399)</name>
    <dbReference type="NCBI Taxonomy" id="479435"/>
    <lineage>
        <taxon>Bacteria</taxon>
        <taxon>Bacillati</taxon>
        <taxon>Actinomycetota</taxon>
        <taxon>Actinomycetes</taxon>
        <taxon>Propionibacteriales</taxon>
        <taxon>Kribbellaceae</taxon>
        <taxon>Kribbella</taxon>
    </lineage>
</organism>
<dbReference type="AlphaFoldDB" id="D2PTG4"/>
<gene>
    <name evidence="1" type="ordered locus">Kfla_2198</name>
</gene>
<dbReference type="KEGG" id="kfl:Kfla_2198"/>